<dbReference type="EMBL" id="BSPP01000011">
    <property type="protein sequence ID" value="GLS88274.1"/>
    <property type="molecule type" value="Genomic_DNA"/>
</dbReference>
<dbReference type="AlphaFoldDB" id="A0AA37TW06"/>
<dbReference type="RefSeq" id="WP_284326444.1">
    <property type="nucleotide sequence ID" value="NZ_BSPP01000011.1"/>
</dbReference>
<evidence type="ECO:0000313" key="1">
    <source>
        <dbReference type="EMBL" id="GLS88274.1"/>
    </source>
</evidence>
<name>A0AA37TW06_9RHOB</name>
<reference evidence="1 2" key="1">
    <citation type="journal article" date="2014" name="Int. J. Syst. Evol. Microbiol.">
        <title>Complete genome sequence of Corynebacterium casei LMG S-19264T (=DSM 44701T), isolated from a smear-ripened cheese.</title>
        <authorList>
            <consortium name="US DOE Joint Genome Institute (JGI-PGF)"/>
            <person name="Walter F."/>
            <person name="Albersmeier A."/>
            <person name="Kalinowski J."/>
            <person name="Ruckert C."/>
        </authorList>
    </citation>
    <scope>NUCLEOTIDE SEQUENCE [LARGE SCALE GENOMIC DNA]</scope>
    <source>
        <strain evidence="1 2">NBRC 111766</strain>
    </source>
</reference>
<protein>
    <submittedName>
        <fullName evidence="1">Uncharacterized protein</fullName>
    </submittedName>
</protein>
<sequence>MPNQNPAPGNNLGLPNLKDIHFKALLVADLFAALMGLQDFGGPESGPVFAVARAGEPLARELAADLERVM</sequence>
<gene>
    <name evidence="1" type="ORF">GCM10010873_32480</name>
</gene>
<evidence type="ECO:0000313" key="2">
    <source>
        <dbReference type="Proteomes" id="UP001157355"/>
    </source>
</evidence>
<organism evidence="1 2">
    <name type="scientific">Cypionkella aquatica</name>
    <dbReference type="NCBI Taxonomy" id="1756042"/>
    <lineage>
        <taxon>Bacteria</taxon>
        <taxon>Pseudomonadati</taxon>
        <taxon>Pseudomonadota</taxon>
        <taxon>Alphaproteobacteria</taxon>
        <taxon>Rhodobacterales</taxon>
        <taxon>Paracoccaceae</taxon>
        <taxon>Cypionkella</taxon>
    </lineage>
</organism>
<proteinExistence type="predicted"/>
<accession>A0AA37TW06</accession>
<dbReference type="Proteomes" id="UP001157355">
    <property type="component" value="Unassembled WGS sequence"/>
</dbReference>
<keyword evidence="2" id="KW-1185">Reference proteome</keyword>
<comment type="caution">
    <text evidence="1">The sequence shown here is derived from an EMBL/GenBank/DDBJ whole genome shotgun (WGS) entry which is preliminary data.</text>
</comment>